<proteinExistence type="predicted"/>
<sequence>MGCRHHTAPPLLAIAYRDDGEVNGVEISNIFGNLVKRIPITEYEIVLVNKSSGDAVGQISSKGDSIRVVRAQLDLVCFNWISYSRAFWVLNPATGATITLPSDFSEELVNELEVEGINKWRSQVHSCAFGQVSSTKEYKALRISTIGDRKVCEIITFNDMNQGNWRRKQDPPTHICAGRKMRCVVVNGYNPSFKVQRFVQENGYSPISLAELNGCLVMVHNILHISMDFWFLTDIKECIWVKKYSMPSHVARPCRYPFLMLDDGRIFFSEEHYLQCILGNGEPGEPAPILKWQKVTMN</sequence>
<dbReference type="AlphaFoldDB" id="M8B881"/>
<accession>M8B881</accession>
<dbReference type="ExpressionAtlas" id="M8B881">
    <property type="expression patterns" value="baseline"/>
</dbReference>
<dbReference type="PANTHER" id="PTHR31111:SF133">
    <property type="entry name" value="OS07G0196600 PROTEIN"/>
    <property type="match status" value="1"/>
</dbReference>
<evidence type="ECO:0008006" key="2">
    <source>
        <dbReference type="Google" id="ProtNLM"/>
    </source>
</evidence>
<protein>
    <recommendedName>
        <fullName evidence="2">F-box associated domain-containing protein</fullName>
    </recommendedName>
</protein>
<name>M8B881_AEGTA</name>
<dbReference type="EnsemblPlants" id="EMT10191">
    <property type="protein sequence ID" value="EMT10191"/>
    <property type="gene ID" value="F775_13141"/>
</dbReference>
<reference evidence="1" key="1">
    <citation type="submission" date="2015-06" db="UniProtKB">
        <authorList>
            <consortium name="EnsemblPlants"/>
        </authorList>
    </citation>
    <scope>IDENTIFICATION</scope>
</reference>
<dbReference type="PANTHER" id="PTHR31111">
    <property type="entry name" value="BNAA05G37150D PROTEIN-RELATED"/>
    <property type="match status" value="1"/>
</dbReference>
<evidence type="ECO:0000313" key="1">
    <source>
        <dbReference type="EnsemblPlants" id="EMT10191"/>
    </source>
</evidence>
<organism evidence="1">
    <name type="scientific">Aegilops tauschii</name>
    <name type="common">Tausch's goatgrass</name>
    <name type="synonym">Aegilops squarrosa</name>
    <dbReference type="NCBI Taxonomy" id="37682"/>
    <lineage>
        <taxon>Eukaryota</taxon>
        <taxon>Viridiplantae</taxon>
        <taxon>Streptophyta</taxon>
        <taxon>Embryophyta</taxon>
        <taxon>Tracheophyta</taxon>
        <taxon>Spermatophyta</taxon>
        <taxon>Magnoliopsida</taxon>
        <taxon>Liliopsida</taxon>
        <taxon>Poales</taxon>
        <taxon>Poaceae</taxon>
        <taxon>BOP clade</taxon>
        <taxon>Pooideae</taxon>
        <taxon>Triticodae</taxon>
        <taxon>Triticeae</taxon>
        <taxon>Triticinae</taxon>
        <taxon>Aegilops</taxon>
    </lineage>
</organism>